<dbReference type="PANTHER" id="PTHR13693">
    <property type="entry name" value="CLASS II AMINOTRANSFERASE/8-AMINO-7-OXONONANOATE SYNTHASE"/>
    <property type="match status" value="1"/>
</dbReference>
<comment type="similarity">
    <text evidence="2">Belongs to the class-II pyridoxal-phosphate-dependent aminotransferase family. BioF subfamily.</text>
</comment>
<gene>
    <name evidence="7" type="ORF">BDY21DRAFT_290686</name>
</gene>
<feature type="domain" description="Aminotransferase class I/classII large" evidence="6">
    <location>
        <begin position="44"/>
        <end position="412"/>
    </location>
</feature>
<comment type="cofactor">
    <cofactor evidence="1 5">
        <name>pyridoxal 5'-phosphate</name>
        <dbReference type="ChEBI" id="CHEBI:597326"/>
    </cofactor>
</comment>
<keyword evidence="3 7" id="KW-0808">Transferase</keyword>
<evidence type="ECO:0000256" key="1">
    <source>
        <dbReference type="ARBA" id="ARBA00001933"/>
    </source>
</evidence>
<keyword evidence="7" id="KW-0032">Aminotransferase</keyword>
<evidence type="ECO:0000256" key="3">
    <source>
        <dbReference type="ARBA" id="ARBA00022679"/>
    </source>
</evidence>
<dbReference type="Proteomes" id="UP000799766">
    <property type="component" value="Unassembled WGS sequence"/>
</dbReference>
<organism evidence="7 8">
    <name type="scientific">Lineolata rhizophorae</name>
    <dbReference type="NCBI Taxonomy" id="578093"/>
    <lineage>
        <taxon>Eukaryota</taxon>
        <taxon>Fungi</taxon>
        <taxon>Dikarya</taxon>
        <taxon>Ascomycota</taxon>
        <taxon>Pezizomycotina</taxon>
        <taxon>Dothideomycetes</taxon>
        <taxon>Dothideomycetes incertae sedis</taxon>
        <taxon>Lineolatales</taxon>
        <taxon>Lineolataceae</taxon>
        <taxon>Lineolata</taxon>
    </lineage>
</organism>
<dbReference type="InterPro" id="IPR004839">
    <property type="entry name" value="Aminotransferase_I/II_large"/>
</dbReference>
<dbReference type="SUPFAM" id="SSF53383">
    <property type="entry name" value="PLP-dependent transferases"/>
    <property type="match status" value="1"/>
</dbReference>
<dbReference type="Gene3D" id="3.40.640.10">
    <property type="entry name" value="Type I PLP-dependent aspartate aminotransferase-like (Major domain)"/>
    <property type="match status" value="1"/>
</dbReference>
<dbReference type="PANTHER" id="PTHR13693:SF77">
    <property type="entry name" value="8-AMINO-7-OXONONANOATE SYNTHASE"/>
    <property type="match status" value="1"/>
</dbReference>
<sequence>MHHGPGTPFPPACSPLERQLAQRLDRRRANSTLRSLTVAPPSSVDFSSNDFLSLAGSAELRAYFLCELAGDRSGCPPLLGSRGSRLLDGNSAYAEAVEREVAAFHGAAAGLLCNSGFDANAGLFACVPQAGDAILYDELIHASVHDGMKLSRASRRVAFEHNSADDLGRRIEELLAAKPSFADGHGNVFVAVEAIYSMDGDLAPLAQIVELVERLLPRANGHVVVDEAHATGVLGPQGRGLVCELGLEKRVFARLHTFGKSLACSGAIILSSPIVRHYLVNYARPMIYTTFMSFPSLAAIRASYRYLEDGKSEILSSQLQNLIAYLHERLYELLSSLEDSTGLISMPMTRPRSPIFSVLTTRPRELAKHCQESGFIVRAVVPPTVPAGKERIRVCLHAGNTKDEIDGFISRLQEWLESRLAECKPLMARQSRL</sequence>
<reference evidence="7" key="1">
    <citation type="journal article" date="2020" name="Stud. Mycol.">
        <title>101 Dothideomycetes genomes: a test case for predicting lifestyles and emergence of pathogens.</title>
        <authorList>
            <person name="Haridas S."/>
            <person name="Albert R."/>
            <person name="Binder M."/>
            <person name="Bloem J."/>
            <person name="Labutti K."/>
            <person name="Salamov A."/>
            <person name="Andreopoulos B."/>
            <person name="Baker S."/>
            <person name="Barry K."/>
            <person name="Bills G."/>
            <person name="Bluhm B."/>
            <person name="Cannon C."/>
            <person name="Castanera R."/>
            <person name="Culley D."/>
            <person name="Daum C."/>
            <person name="Ezra D."/>
            <person name="Gonzalez J."/>
            <person name="Henrissat B."/>
            <person name="Kuo A."/>
            <person name="Liang C."/>
            <person name="Lipzen A."/>
            <person name="Lutzoni F."/>
            <person name="Magnuson J."/>
            <person name="Mondo S."/>
            <person name="Nolan M."/>
            <person name="Ohm R."/>
            <person name="Pangilinan J."/>
            <person name="Park H.-J."/>
            <person name="Ramirez L."/>
            <person name="Alfaro M."/>
            <person name="Sun H."/>
            <person name="Tritt A."/>
            <person name="Yoshinaga Y."/>
            <person name="Zwiers L.-H."/>
            <person name="Turgeon B."/>
            <person name="Goodwin S."/>
            <person name="Spatafora J."/>
            <person name="Crous P."/>
            <person name="Grigoriev I."/>
        </authorList>
    </citation>
    <scope>NUCLEOTIDE SEQUENCE</scope>
    <source>
        <strain evidence="7">ATCC 16933</strain>
    </source>
</reference>
<evidence type="ECO:0000256" key="4">
    <source>
        <dbReference type="ARBA" id="ARBA00022898"/>
    </source>
</evidence>
<dbReference type="AlphaFoldDB" id="A0A6A6NTX4"/>
<keyword evidence="8" id="KW-1185">Reference proteome</keyword>
<dbReference type="Gene3D" id="3.90.1150.10">
    <property type="entry name" value="Aspartate Aminotransferase, domain 1"/>
    <property type="match status" value="1"/>
</dbReference>
<dbReference type="GO" id="GO:0009102">
    <property type="term" value="P:biotin biosynthetic process"/>
    <property type="evidence" value="ECO:0007669"/>
    <property type="project" value="TreeGrafter"/>
</dbReference>
<dbReference type="GO" id="GO:0030170">
    <property type="term" value="F:pyridoxal phosphate binding"/>
    <property type="evidence" value="ECO:0007669"/>
    <property type="project" value="InterPro"/>
</dbReference>
<evidence type="ECO:0000256" key="2">
    <source>
        <dbReference type="ARBA" id="ARBA00010008"/>
    </source>
</evidence>
<dbReference type="GO" id="GO:0008483">
    <property type="term" value="F:transaminase activity"/>
    <property type="evidence" value="ECO:0007669"/>
    <property type="project" value="UniProtKB-KW"/>
</dbReference>
<name>A0A6A6NTX4_9PEZI</name>
<dbReference type="EMBL" id="MU001689">
    <property type="protein sequence ID" value="KAF2454957.1"/>
    <property type="molecule type" value="Genomic_DNA"/>
</dbReference>
<proteinExistence type="inferred from homology"/>
<evidence type="ECO:0000313" key="7">
    <source>
        <dbReference type="EMBL" id="KAF2454957.1"/>
    </source>
</evidence>
<dbReference type="InterPro" id="IPR050087">
    <property type="entry name" value="AON_synthase_class-II"/>
</dbReference>
<keyword evidence="4 5" id="KW-0663">Pyridoxal phosphate</keyword>
<dbReference type="InterPro" id="IPR015421">
    <property type="entry name" value="PyrdxlP-dep_Trfase_major"/>
</dbReference>
<dbReference type="InterPro" id="IPR015424">
    <property type="entry name" value="PyrdxlP-dep_Trfase"/>
</dbReference>
<evidence type="ECO:0000259" key="6">
    <source>
        <dbReference type="Pfam" id="PF00155"/>
    </source>
</evidence>
<evidence type="ECO:0000313" key="8">
    <source>
        <dbReference type="Proteomes" id="UP000799766"/>
    </source>
</evidence>
<protein>
    <submittedName>
        <fullName evidence="7">Aminotransferase</fullName>
    </submittedName>
</protein>
<accession>A0A6A6NTX4</accession>
<dbReference type="Pfam" id="PF00155">
    <property type="entry name" value="Aminotran_1_2"/>
    <property type="match status" value="1"/>
</dbReference>
<dbReference type="OrthoDB" id="2382073at2759"/>
<evidence type="ECO:0000256" key="5">
    <source>
        <dbReference type="RuleBase" id="RU003693"/>
    </source>
</evidence>
<dbReference type="PROSITE" id="PS00599">
    <property type="entry name" value="AA_TRANSFER_CLASS_2"/>
    <property type="match status" value="1"/>
</dbReference>
<dbReference type="InterPro" id="IPR015422">
    <property type="entry name" value="PyrdxlP-dep_Trfase_small"/>
</dbReference>
<dbReference type="InterPro" id="IPR001917">
    <property type="entry name" value="Aminotrans_II_pyridoxalP_BS"/>
</dbReference>